<organism evidence="1">
    <name type="scientific">uncultured Caudovirales phage</name>
    <dbReference type="NCBI Taxonomy" id="2100421"/>
    <lineage>
        <taxon>Viruses</taxon>
        <taxon>Duplodnaviria</taxon>
        <taxon>Heunggongvirae</taxon>
        <taxon>Uroviricota</taxon>
        <taxon>Caudoviricetes</taxon>
        <taxon>Peduoviridae</taxon>
        <taxon>Maltschvirus</taxon>
        <taxon>Maltschvirus maltsch</taxon>
    </lineage>
</organism>
<sequence length="261" mass="28441">MIRALVLIMGFCLLNLGTAQADVIELNERNTVVVRGPIDEVSVAQVQVELLRKAAPGKRIYLVLDTPGGSVNAGNMLIETAQALPGRVDTVTIFAASMGFHIAQNLGERLIIENGTLMSHRAYAGLEGQVPGELVTRLAALIQSLVRMDRTAAKRMGMDVQAYRALIHDEYWTDGIGAVTDHAADRIVKVRCGSDLTGTTEQEFMTMFGPVLVTFSKCPLVTGPLKVNFGGEAKYKDAAIQHITEMLTDKPSYVRKTNKRK</sequence>
<dbReference type="GO" id="GO:0008233">
    <property type="term" value="F:peptidase activity"/>
    <property type="evidence" value="ECO:0007669"/>
    <property type="project" value="UniProtKB-KW"/>
</dbReference>
<dbReference type="Gene3D" id="3.90.226.10">
    <property type="entry name" value="2-enoyl-CoA Hydratase, Chain A, domain 1"/>
    <property type="match status" value="1"/>
</dbReference>
<gene>
    <name evidence="1" type="ORF">UFOVP1351_13</name>
</gene>
<dbReference type="InterPro" id="IPR029045">
    <property type="entry name" value="ClpP/crotonase-like_dom_sf"/>
</dbReference>
<name>A0A6J5RV73_9CAUD</name>
<keyword evidence="1" id="KW-0645">Protease</keyword>
<reference evidence="1" key="1">
    <citation type="submission" date="2020-05" db="EMBL/GenBank/DDBJ databases">
        <authorList>
            <person name="Chiriac C."/>
            <person name="Salcher M."/>
            <person name="Ghai R."/>
            <person name="Kavagutti S V."/>
        </authorList>
    </citation>
    <scope>NUCLEOTIDE SEQUENCE</scope>
</reference>
<dbReference type="SUPFAM" id="SSF52096">
    <property type="entry name" value="ClpP/crotonase"/>
    <property type="match status" value="1"/>
</dbReference>
<dbReference type="Pfam" id="PF00574">
    <property type="entry name" value="CLP_protease"/>
    <property type="match status" value="1"/>
</dbReference>
<dbReference type="InterPro" id="IPR023562">
    <property type="entry name" value="ClpP/TepA"/>
</dbReference>
<accession>A0A6J5RV73</accession>
<dbReference type="GO" id="GO:0006508">
    <property type="term" value="P:proteolysis"/>
    <property type="evidence" value="ECO:0007669"/>
    <property type="project" value="UniProtKB-KW"/>
</dbReference>
<dbReference type="EMBL" id="LR797306">
    <property type="protein sequence ID" value="CAB4199872.1"/>
    <property type="molecule type" value="Genomic_DNA"/>
</dbReference>
<protein>
    <submittedName>
        <fullName evidence="1">ClpP Protease subunit of ATP-dependent Clp proteases</fullName>
    </submittedName>
</protein>
<keyword evidence="1" id="KW-0378">Hydrolase</keyword>
<evidence type="ECO:0000313" key="1">
    <source>
        <dbReference type="EMBL" id="CAB4199872.1"/>
    </source>
</evidence>
<proteinExistence type="predicted"/>